<dbReference type="SMART" id="SM00283">
    <property type="entry name" value="MA"/>
    <property type="match status" value="1"/>
</dbReference>
<keyword evidence="4" id="KW-0807">Transducer</keyword>
<evidence type="ECO:0000256" key="3">
    <source>
        <dbReference type="ARBA" id="ARBA00029447"/>
    </source>
</evidence>
<comment type="subcellular location">
    <subcellularLocation>
        <location evidence="1">Membrane</location>
    </subcellularLocation>
</comment>
<comment type="similarity">
    <text evidence="3">Belongs to the methyl-accepting chemotaxis (MCP) protein family.</text>
</comment>
<dbReference type="Gene3D" id="6.10.340.10">
    <property type="match status" value="1"/>
</dbReference>
<feature type="non-terminal residue" evidence="8">
    <location>
        <position position="1"/>
    </location>
</feature>
<feature type="domain" description="HAMP" evidence="7">
    <location>
        <begin position="68"/>
        <end position="120"/>
    </location>
</feature>
<sequence>LRCHVDSRKGDLAGVLFVRYDVSAIHAAIAGMTETVASAHSRSLITGIGTGAVGLIIATLTVFFLLGAQVRRPMLKVRQAMSEMALGHPIEPLNMTQRDEIGETARQMDSLAASLQNDVVAILLKMAQGDLTSQIQPRDERDQIRNSLLKLSEDFQLVLSRIDKASAQIAEGASQVSDAGQELSQGATEQAAAVEEISATMNQIGSQTKVNAENAARASRLSDKANLAAGQGRTQMEEMVQAITNISEAGANIEKIIKTIDEIAFQTNLLALNAAVEAARAGQHGKGFAVVAEEVRNLASRCSKAAGETAELIVETINRTQTGKKIAENTQNAFGEIVTGVMEVNQLTDEIAAATSEQAEGVQQVTLSLGQIENVTQKNTASAEQSAAAAQDLASQGNELRQLMARFTLNPQTLRLP</sequence>
<dbReference type="CDD" id="cd11386">
    <property type="entry name" value="MCP_signal"/>
    <property type="match status" value="1"/>
</dbReference>
<dbReference type="PROSITE" id="PS50111">
    <property type="entry name" value="CHEMOTAXIS_TRANSDUC_2"/>
    <property type="match status" value="1"/>
</dbReference>
<evidence type="ECO:0000259" key="6">
    <source>
        <dbReference type="PROSITE" id="PS50111"/>
    </source>
</evidence>
<dbReference type="Pfam" id="PF00672">
    <property type="entry name" value="HAMP"/>
    <property type="match status" value="1"/>
</dbReference>
<dbReference type="PRINTS" id="PR00260">
    <property type="entry name" value="CHEMTRNSDUCR"/>
</dbReference>
<evidence type="ECO:0000256" key="4">
    <source>
        <dbReference type="PROSITE-ProRule" id="PRU00284"/>
    </source>
</evidence>
<keyword evidence="5" id="KW-1133">Transmembrane helix</keyword>
<gene>
    <name evidence="8" type="ORF">ENN94_03745</name>
</gene>
<evidence type="ECO:0000313" key="8">
    <source>
        <dbReference type="EMBL" id="HDR46796.1"/>
    </source>
</evidence>
<dbReference type="InterPro" id="IPR051310">
    <property type="entry name" value="MCP_chemotaxis"/>
</dbReference>
<dbReference type="SUPFAM" id="SSF58104">
    <property type="entry name" value="Methyl-accepting chemotaxis protein (MCP) signaling domain"/>
    <property type="match status" value="1"/>
</dbReference>
<dbReference type="EMBL" id="DSDO01000259">
    <property type="protein sequence ID" value="HDR46796.1"/>
    <property type="molecule type" value="Genomic_DNA"/>
</dbReference>
<dbReference type="InterPro" id="IPR003660">
    <property type="entry name" value="HAMP_dom"/>
</dbReference>
<dbReference type="GO" id="GO:0004888">
    <property type="term" value="F:transmembrane signaling receptor activity"/>
    <property type="evidence" value="ECO:0007669"/>
    <property type="project" value="InterPro"/>
</dbReference>
<evidence type="ECO:0000259" key="7">
    <source>
        <dbReference type="PROSITE" id="PS50885"/>
    </source>
</evidence>
<evidence type="ECO:0000256" key="1">
    <source>
        <dbReference type="ARBA" id="ARBA00004370"/>
    </source>
</evidence>
<dbReference type="InterPro" id="IPR004089">
    <property type="entry name" value="MCPsignal_dom"/>
</dbReference>
<dbReference type="Gene3D" id="1.10.287.950">
    <property type="entry name" value="Methyl-accepting chemotaxis protein"/>
    <property type="match status" value="1"/>
</dbReference>
<dbReference type="GO" id="GO:0005886">
    <property type="term" value="C:plasma membrane"/>
    <property type="evidence" value="ECO:0007669"/>
    <property type="project" value="TreeGrafter"/>
</dbReference>
<dbReference type="AlphaFoldDB" id="A0A831LEH5"/>
<name>A0A831LEH5_9BACT</name>
<dbReference type="CDD" id="cd06225">
    <property type="entry name" value="HAMP"/>
    <property type="match status" value="1"/>
</dbReference>
<evidence type="ECO:0000256" key="2">
    <source>
        <dbReference type="ARBA" id="ARBA00022500"/>
    </source>
</evidence>
<reference evidence="8" key="1">
    <citation type="journal article" date="2020" name="mSystems">
        <title>Genome- and Community-Level Interaction Insights into Carbon Utilization and Element Cycling Functions of Hydrothermarchaeota in Hydrothermal Sediment.</title>
        <authorList>
            <person name="Zhou Z."/>
            <person name="Liu Y."/>
            <person name="Xu W."/>
            <person name="Pan J."/>
            <person name="Luo Z.H."/>
            <person name="Li M."/>
        </authorList>
    </citation>
    <scope>NUCLEOTIDE SEQUENCE [LARGE SCALE GENOMIC DNA]</scope>
    <source>
        <strain evidence="8">SpSt-1220</strain>
    </source>
</reference>
<dbReference type="Proteomes" id="UP000886162">
    <property type="component" value="Unassembled WGS sequence"/>
</dbReference>
<dbReference type="PROSITE" id="PS50885">
    <property type="entry name" value="HAMP"/>
    <property type="match status" value="1"/>
</dbReference>
<keyword evidence="5" id="KW-0812">Transmembrane</keyword>
<proteinExistence type="inferred from homology"/>
<dbReference type="PANTHER" id="PTHR43531">
    <property type="entry name" value="PROTEIN ICFG"/>
    <property type="match status" value="1"/>
</dbReference>
<comment type="caution">
    <text evidence="8">The sequence shown here is derived from an EMBL/GenBank/DDBJ whole genome shotgun (WGS) entry which is preliminary data.</text>
</comment>
<dbReference type="InterPro" id="IPR004090">
    <property type="entry name" value="Chemotax_Me-accpt_rcpt"/>
</dbReference>
<dbReference type="GO" id="GO:0007165">
    <property type="term" value="P:signal transduction"/>
    <property type="evidence" value="ECO:0007669"/>
    <property type="project" value="UniProtKB-KW"/>
</dbReference>
<keyword evidence="5" id="KW-0472">Membrane</keyword>
<feature type="transmembrane region" description="Helical" evidence="5">
    <location>
        <begin position="44"/>
        <end position="68"/>
    </location>
</feature>
<dbReference type="GO" id="GO:0006935">
    <property type="term" value="P:chemotaxis"/>
    <property type="evidence" value="ECO:0007669"/>
    <property type="project" value="UniProtKB-KW"/>
</dbReference>
<accession>A0A831LEH5</accession>
<dbReference type="FunFam" id="1.10.287.950:FF:000001">
    <property type="entry name" value="Methyl-accepting chemotaxis sensory transducer"/>
    <property type="match status" value="1"/>
</dbReference>
<evidence type="ECO:0000256" key="5">
    <source>
        <dbReference type="SAM" id="Phobius"/>
    </source>
</evidence>
<keyword evidence="2" id="KW-0145">Chemotaxis</keyword>
<organism evidence="8">
    <name type="scientific">Geoalkalibacter subterraneus</name>
    <dbReference type="NCBI Taxonomy" id="483547"/>
    <lineage>
        <taxon>Bacteria</taxon>
        <taxon>Pseudomonadati</taxon>
        <taxon>Thermodesulfobacteriota</taxon>
        <taxon>Desulfuromonadia</taxon>
        <taxon>Desulfuromonadales</taxon>
        <taxon>Geoalkalibacteraceae</taxon>
        <taxon>Geoalkalibacter</taxon>
    </lineage>
</organism>
<dbReference type="Pfam" id="PF00015">
    <property type="entry name" value="MCPsignal"/>
    <property type="match status" value="1"/>
</dbReference>
<protein>
    <submittedName>
        <fullName evidence="8">Methyl-accepting chemotaxis protein</fullName>
    </submittedName>
</protein>
<dbReference type="PANTHER" id="PTHR43531:SF11">
    <property type="entry name" value="METHYL-ACCEPTING CHEMOTAXIS PROTEIN 3"/>
    <property type="match status" value="1"/>
</dbReference>
<feature type="domain" description="Methyl-accepting transducer" evidence="6">
    <location>
        <begin position="165"/>
        <end position="394"/>
    </location>
</feature>